<sequence>MRGGVGRMRWWEGRGEMRVDGFAACGFVTCEMCSAYGFGDNPSSESQESRERRVGIETHRVCSFIANIPLGRHLNTCRSGAGSFVRHRSQPMDGKVVATVGGGSGGGGGDGGGSCGSCGSDSLGEQIMRINPVGDEDGSNGRGGGTPPPPFPCASGSLMSGCKGGIGPSGRPKQCLRVEEEKQDGGGGGGG</sequence>
<dbReference type="PRINTS" id="PR01228">
    <property type="entry name" value="EGGSHELL"/>
</dbReference>
<dbReference type="Proteomes" id="UP000722791">
    <property type="component" value="Unassembled WGS sequence"/>
</dbReference>
<feature type="non-terminal residue" evidence="2">
    <location>
        <position position="191"/>
    </location>
</feature>
<accession>A0A8J4GR47</accession>
<proteinExistence type="predicted"/>
<evidence type="ECO:0000313" key="3">
    <source>
        <dbReference type="Proteomes" id="UP000722791"/>
    </source>
</evidence>
<dbReference type="AlphaFoldDB" id="A0A8J4GR47"/>
<reference evidence="2" key="1">
    <citation type="journal article" date="2021" name="Proc. Natl. Acad. Sci. U.S.A.">
        <title>Three genomes in the algal genus Volvox reveal the fate of a haploid sex-determining region after a transition to homothallism.</title>
        <authorList>
            <person name="Yamamoto K."/>
            <person name="Hamaji T."/>
            <person name="Kawai-Toyooka H."/>
            <person name="Matsuzaki R."/>
            <person name="Takahashi F."/>
            <person name="Nishimura Y."/>
            <person name="Kawachi M."/>
            <person name="Noguchi H."/>
            <person name="Minakuchi Y."/>
            <person name="Umen J.G."/>
            <person name="Toyoda A."/>
            <person name="Nozaki H."/>
        </authorList>
    </citation>
    <scope>NUCLEOTIDE SEQUENCE</scope>
    <source>
        <strain evidence="2">NIES-3785</strain>
    </source>
</reference>
<evidence type="ECO:0000256" key="1">
    <source>
        <dbReference type="SAM" id="MobiDB-lite"/>
    </source>
</evidence>
<comment type="caution">
    <text evidence="2">The sequence shown here is derived from an EMBL/GenBank/DDBJ whole genome shotgun (WGS) entry which is preliminary data.</text>
</comment>
<gene>
    <name evidence="2" type="ORF">Vretimale_15086</name>
</gene>
<name>A0A8J4GR47_9CHLO</name>
<dbReference type="EMBL" id="BNCQ01000040">
    <property type="protein sequence ID" value="GIM11608.1"/>
    <property type="molecule type" value="Genomic_DNA"/>
</dbReference>
<evidence type="ECO:0000313" key="2">
    <source>
        <dbReference type="EMBL" id="GIM11608.1"/>
    </source>
</evidence>
<organism evidence="2 3">
    <name type="scientific">Volvox reticuliferus</name>
    <dbReference type="NCBI Taxonomy" id="1737510"/>
    <lineage>
        <taxon>Eukaryota</taxon>
        <taxon>Viridiplantae</taxon>
        <taxon>Chlorophyta</taxon>
        <taxon>core chlorophytes</taxon>
        <taxon>Chlorophyceae</taxon>
        <taxon>CS clade</taxon>
        <taxon>Chlamydomonadales</taxon>
        <taxon>Volvocaceae</taxon>
        <taxon>Volvox</taxon>
    </lineage>
</organism>
<protein>
    <submittedName>
        <fullName evidence="2">Uncharacterized protein</fullName>
    </submittedName>
</protein>
<feature type="region of interest" description="Disordered" evidence="1">
    <location>
        <begin position="131"/>
        <end position="191"/>
    </location>
</feature>